<gene>
    <name evidence="2" type="ORF">STAS_28101</name>
</gene>
<accession>A0A5A7R0A0</accession>
<dbReference type="SUPFAM" id="SSF56219">
    <property type="entry name" value="DNase I-like"/>
    <property type="match status" value="1"/>
</dbReference>
<feature type="region of interest" description="Disordered" evidence="1">
    <location>
        <begin position="1"/>
        <end position="61"/>
    </location>
</feature>
<evidence type="ECO:0000313" key="3">
    <source>
        <dbReference type="Proteomes" id="UP000325081"/>
    </source>
</evidence>
<keyword evidence="3" id="KW-1185">Reference proteome</keyword>
<dbReference type="AlphaFoldDB" id="A0A5A7R0A0"/>
<name>A0A5A7R0A0_STRAF</name>
<dbReference type="InterPro" id="IPR036691">
    <property type="entry name" value="Endo/exonu/phosph_ase_sf"/>
</dbReference>
<comment type="caution">
    <text evidence="2">The sequence shown here is derived from an EMBL/GenBank/DDBJ whole genome shotgun (WGS) entry which is preliminary data.</text>
</comment>
<dbReference type="EMBL" id="BKCP01009403">
    <property type="protein sequence ID" value="GER50778.1"/>
    <property type="molecule type" value="Genomic_DNA"/>
</dbReference>
<feature type="compositionally biased region" description="Low complexity" evidence="1">
    <location>
        <begin position="15"/>
        <end position="26"/>
    </location>
</feature>
<dbReference type="PANTHER" id="PTHR33710:SF71">
    <property type="entry name" value="ENDONUCLEASE_EXONUCLEASE_PHOSPHATASE DOMAIN-CONTAINING PROTEIN"/>
    <property type="match status" value="1"/>
</dbReference>
<dbReference type="Proteomes" id="UP000325081">
    <property type="component" value="Unassembled WGS sequence"/>
</dbReference>
<reference evidence="3" key="1">
    <citation type="journal article" date="2019" name="Curr. Biol.">
        <title>Genome Sequence of Striga asiatica Provides Insight into the Evolution of Plant Parasitism.</title>
        <authorList>
            <person name="Yoshida S."/>
            <person name="Kim S."/>
            <person name="Wafula E.K."/>
            <person name="Tanskanen J."/>
            <person name="Kim Y.M."/>
            <person name="Honaas L."/>
            <person name="Yang Z."/>
            <person name="Spallek T."/>
            <person name="Conn C.E."/>
            <person name="Ichihashi Y."/>
            <person name="Cheong K."/>
            <person name="Cui S."/>
            <person name="Der J.P."/>
            <person name="Gundlach H."/>
            <person name="Jiao Y."/>
            <person name="Hori C."/>
            <person name="Ishida J.K."/>
            <person name="Kasahara H."/>
            <person name="Kiba T."/>
            <person name="Kim M.S."/>
            <person name="Koo N."/>
            <person name="Laohavisit A."/>
            <person name="Lee Y.H."/>
            <person name="Lumba S."/>
            <person name="McCourt P."/>
            <person name="Mortimer J.C."/>
            <person name="Mutuku J.M."/>
            <person name="Nomura T."/>
            <person name="Sasaki-Sekimoto Y."/>
            <person name="Seto Y."/>
            <person name="Wang Y."/>
            <person name="Wakatake T."/>
            <person name="Sakakibara H."/>
            <person name="Demura T."/>
            <person name="Yamaguchi S."/>
            <person name="Yoneyama K."/>
            <person name="Manabe R.I."/>
            <person name="Nelson D.C."/>
            <person name="Schulman A.H."/>
            <person name="Timko M.P."/>
            <person name="dePamphilis C.W."/>
            <person name="Choi D."/>
            <person name="Shirasu K."/>
        </authorList>
    </citation>
    <scope>NUCLEOTIDE SEQUENCE [LARGE SCALE GENOMIC DNA]</scope>
    <source>
        <strain evidence="3">cv. UVA1</strain>
    </source>
</reference>
<sequence length="284" mass="32777">MQEPRKKWTRKQAKAASASNSNTTNAHVIHSKSGKRNKPVDNEIPAPSTQPEAEDSPNKKQKMIVAQVEEASLKKTRAHQWQYLNYAKDNWGSKWVIAGDWNDILCEGEKNGGRLRPEASFWGFRTCLANFGGQEIYMEGYPFTWGNNRPAKGYIEEKLDRMVASLHWLQSYPEAKVINIFRSASDHNLLLLHTGTPQENKKRQFCFDKRWLKKPGIKEEIQRAWSQPADGSPMFRLTEKIKATRITLLKWSRTFKTESAKTIEKITAEMKGLRKQGGTRNWER</sequence>
<organism evidence="2 3">
    <name type="scientific">Striga asiatica</name>
    <name type="common">Asiatic witchweed</name>
    <name type="synonym">Buchnera asiatica</name>
    <dbReference type="NCBI Taxonomy" id="4170"/>
    <lineage>
        <taxon>Eukaryota</taxon>
        <taxon>Viridiplantae</taxon>
        <taxon>Streptophyta</taxon>
        <taxon>Embryophyta</taxon>
        <taxon>Tracheophyta</taxon>
        <taxon>Spermatophyta</taxon>
        <taxon>Magnoliopsida</taxon>
        <taxon>eudicotyledons</taxon>
        <taxon>Gunneridae</taxon>
        <taxon>Pentapetalae</taxon>
        <taxon>asterids</taxon>
        <taxon>lamiids</taxon>
        <taxon>Lamiales</taxon>
        <taxon>Orobanchaceae</taxon>
        <taxon>Buchnereae</taxon>
        <taxon>Striga</taxon>
    </lineage>
</organism>
<dbReference type="PANTHER" id="PTHR33710">
    <property type="entry name" value="BNAC02G09200D PROTEIN"/>
    <property type="match status" value="1"/>
</dbReference>
<evidence type="ECO:0000256" key="1">
    <source>
        <dbReference type="SAM" id="MobiDB-lite"/>
    </source>
</evidence>
<dbReference type="OrthoDB" id="913635at2759"/>
<dbReference type="Gene3D" id="3.60.10.10">
    <property type="entry name" value="Endonuclease/exonuclease/phosphatase"/>
    <property type="match status" value="1"/>
</dbReference>
<proteinExistence type="predicted"/>
<protein>
    <submittedName>
        <fullName evidence="2">Ferrochelatase-2</fullName>
    </submittedName>
</protein>
<evidence type="ECO:0000313" key="2">
    <source>
        <dbReference type="EMBL" id="GER50778.1"/>
    </source>
</evidence>